<organism evidence="1 2">
    <name type="scientific">Cynara cardunculus var. scolymus</name>
    <name type="common">Globe artichoke</name>
    <name type="synonym">Cynara scolymus</name>
    <dbReference type="NCBI Taxonomy" id="59895"/>
    <lineage>
        <taxon>Eukaryota</taxon>
        <taxon>Viridiplantae</taxon>
        <taxon>Streptophyta</taxon>
        <taxon>Embryophyta</taxon>
        <taxon>Tracheophyta</taxon>
        <taxon>Spermatophyta</taxon>
        <taxon>Magnoliopsida</taxon>
        <taxon>eudicotyledons</taxon>
        <taxon>Gunneridae</taxon>
        <taxon>Pentapetalae</taxon>
        <taxon>asterids</taxon>
        <taxon>campanulids</taxon>
        <taxon>Asterales</taxon>
        <taxon>Asteraceae</taxon>
        <taxon>Carduoideae</taxon>
        <taxon>Cardueae</taxon>
        <taxon>Carduinae</taxon>
        <taxon>Cynara</taxon>
    </lineage>
</organism>
<dbReference type="EMBL" id="LEKV01003422">
    <property type="protein sequence ID" value="KVH99680.1"/>
    <property type="molecule type" value="Genomic_DNA"/>
</dbReference>
<dbReference type="AlphaFoldDB" id="A0A103XZC9"/>
<dbReference type="Proteomes" id="UP000243975">
    <property type="component" value="Unassembled WGS sequence"/>
</dbReference>
<reference evidence="1 2" key="1">
    <citation type="journal article" date="2016" name="Sci. Rep.">
        <title>The genome sequence of the outbreeding globe artichoke constructed de novo incorporating a phase-aware low-pass sequencing strategy of F1 progeny.</title>
        <authorList>
            <person name="Scaglione D."/>
            <person name="Reyes-Chin-Wo S."/>
            <person name="Acquadro A."/>
            <person name="Froenicke L."/>
            <person name="Portis E."/>
            <person name="Beitel C."/>
            <person name="Tirone M."/>
            <person name="Mauro R."/>
            <person name="Lo Monaco A."/>
            <person name="Mauromicale G."/>
            <person name="Faccioli P."/>
            <person name="Cattivelli L."/>
            <person name="Rieseberg L."/>
            <person name="Michelmore R."/>
            <person name="Lanteri S."/>
        </authorList>
    </citation>
    <scope>NUCLEOTIDE SEQUENCE [LARGE SCALE GENOMIC DNA]</scope>
    <source>
        <strain evidence="1">2C</strain>
    </source>
</reference>
<evidence type="ECO:0000313" key="2">
    <source>
        <dbReference type="Proteomes" id="UP000243975"/>
    </source>
</evidence>
<keyword evidence="2" id="KW-1185">Reference proteome</keyword>
<accession>A0A103XZC9</accession>
<evidence type="ECO:0000313" key="1">
    <source>
        <dbReference type="EMBL" id="KVH99680.1"/>
    </source>
</evidence>
<comment type="caution">
    <text evidence="1">The sequence shown here is derived from an EMBL/GenBank/DDBJ whole genome shotgun (WGS) entry which is preliminary data.</text>
</comment>
<name>A0A103XZC9_CYNCS</name>
<gene>
    <name evidence="1" type="ORF">Ccrd_022081</name>
</gene>
<proteinExistence type="predicted"/>
<protein>
    <submittedName>
        <fullName evidence="1">Uncharacterized protein</fullName>
    </submittedName>
</protein>
<dbReference type="Gramene" id="KVH99680">
    <property type="protein sequence ID" value="KVH99680"/>
    <property type="gene ID" value="Ccrd_022081"/>
</dbReference>
<sequence length="87" mass="9907">MTVNESSLLDPDFSDFSPEEEFGGMWHVHRHNSNFGRLHRRHPIAPTPVVASDPQVVMFSGKKRSISTGILLINYMDEMEDDSCEMV</sequence>